<dbReference type="RefSeq" id="WP_379739185.1">
    <property type="nucleotide sequence ID" value="NZ_JBHSGW010000004.1"/>
</dbReference>
<dbReference type="Gene3D" id="3.40.50.2000">
    <property type="entry name" value="Glycogen Phosphorylase B"/>
    <property type="match status" value="2"/>
</dbReference>
<dbReference type="PANTHER" id="PTHR12526">
    <property type="entry name" value="GLYCOSYLTRANSFERASE"/>
    <property type="match status" value="1"/>
</dbReference>
<dbReference type="InterPro" id="IPR001296">
    <property type="entry name" value="Glyco_trans_1"/>
</dbReference>
<name>A0ABV9P5N4_9FLAO</name>
<accession>A0ABV9P5N4</accession>
<evidence type="ECO:0000313" key="2">
    <source>
        <dbReference type="EMBL" id="MFC4739539.1"/>
    </source>
</evidence>
<dbReference type="PANTHER" id="PTHR12526:SF630">
    <property type="entry name" value="GLYCOSYLTRANSFERASE"/>
    <property type="match status" value="1"/>
</dbReference>
<dbReference type="CDD" id="cd03801">
    <property type="entry name" value="GT4_PimA-like"/>
    <property type="match status" value="1"/>
</dbReference>
<dbReference type="Pfam" id="PF00534">
    <property type="entry name" value="Glycos_transf_1"/>
    <property type="match status" value="1"/>
</dbReference>
<keyword evidence="2" id="KW-0328">Glycosyltransferase</keyword>
<protein>
    <submittedName>
        <fullName evidence="2">Glycosyltransferase family 4 protein</fullName>
        <ecNumber evidence="2">2.4.-.-</ecNumber>
    </submittedName>
</protein>
<gene>
    <name evidence="2" type="ORF">ACFO3U_05985</name>
</gene>
<dbReference type="Proteomes" id="UP001595885">
    <property type="component" value="Unassembled WGS sequence"/>
</dbReference>
<feature type="domain" description="Glycosyl transferase family 1" evidence="1">
    <location>
        <begin position="186"/>
        <end position="353"/>
    </location>
</feature>
<sequence>MKISLLHPFSAKAIGLQEHDLLESHSKPHVLALQAISKKDEKLTFTIDYFTGSLLKKQKNIDGILKQFWPISYPFFKRHQWRSQFSRSHFNSYNTSIPDVTIINMSGHASKYIFKLAKRIKEKKKQYIAMIGGLHMSYDGEALNYYKNAHHIIVHTNYQKQELLKHPNFSNFDIRVLPLGIDTAIFKPVERIENKDFIITYVGRISRLKQIELAIEAIAYCKKEGIKNIQLNIIGPKSDAVYFDELNSLIEKLDCQDIIHFLGSISHQNLVTYYQNSDILALPSIHESFGMVMTEAMACEVPVIALKGSGGPDEIISNDEDGILTTEESYSQALFQLLSDKEKLKRMCINARNKVEKRFSLNTTIEFLHESIKSALQ</sequence>
<comment type="caution">
    <text evidence="2">The sequence shown here is derived from an EMBL/GenBank/DDBJ whole genome shotgun (WGS) entry which is preliminary data.</text>
</comment>
<dbReference type="GO" id="GO:0016757">
    <property type="term" value="F:glycosyltransferase activity"/>
    <property type="evidence" value="ECO:0007669"/>
    <property type="project" value="UniProtKB-KW"/>
</dbReference>
<reference evidence="3" key="1">
    <citation type="journal article" date="2019" name="Int. J. Syst. Evol. Microbiol.">
        <title>The Global Catalogue of Microorganisms (GCM) 10K type strain sequencing project: providing services to taxonomists for standard genome sequencing and annotation.</title>
        <authorList>
            <consortium name="The Broad Institute Genomics Platform"/>
            <consortium name="The Broad Institute Genome Sequencing Center for Infectious Disease"/>
            <person name="Wu L."/>
            <person name="Ma J."/>
        </authorList>
    </citation>
    <scope>NUCLEOTIDE SEQUENCE [LARGE SCALE GENOMIC DNA]</scope>
    <source>
        <strain evidence="3">CCUG 50349</strain>
    </source>
</reference>
<dbReference type="EC" id="2.4.-.-" evidence="2"/>
<dbReference type="SUPFAM" id="SSF53756">
    <property type="entry name" value="UDP-Glycosyltransferase/glycogen phosphorylase"/>
    <property type="match status" value="1"/>
</dbReference>
<evidence type="ECO:0000259" key="1">
    <source>
        <dbReference type="Pfam" id="PF00534"/>
    </source>
</evidence>
<dbReference type="EMBL" id="JBHSGW010000004">
    <property type="protein sequence ID" value="MFC4739539.1"/>
    <property type="molecule type" value="Genomic_DNA"/>
</dbReference>
<proteinExistence type="predicted"/>
<keyword evidence="2" id="KW-0808">Transferase</keyword>
<keyword evidence="3" id="KW-1185">Reference proteome</keyword>
<evidence type="ECO:0000313" key="3">
    <source>
        <dbReference type="Proteomes" id="UP001595885"/>
    </source>
</evidence>
<organism evidence="2 3">
    <name type="scientific">Flavobacterium ponti</name>
    <dbReference type="NCBI Taxonomy" id="665133"/>
    <lineage>
        <taxon>Bacteria</taxon>
        <taxon>Pseudomonadati</taxon>
        <taxon>Bacteroidota</taxon>
        <taxon>Flavobacteriia</taxon>
        <taxon>Flavobacteriales</taxon>
        <taxon>Flavobacteriaceae</taxon>
        <taxon>Flavobacterium</taxon>
    </lineage>
</organism>